<sequence length="68" mass="7520">MAYVKKTNLRGPQGPAGPQASTEQIFDKAWPIGTVLETNSDSTPPTYNTGWKKLPNIMGRGFLWQRIG</sequence>
<dbReference type="EMBL" id="SHPO01000011">
    <property type="protein sequence ID" value="TCD78529.1"/>
    <property type="molecule type" value="Genomic_DNA"/>
</dbReference>
<reference evidence="4 5" key="1">
    <citation type="journal article" date="2018" name="Sci. Rep.">
        <title>Genomic diversity and distribution of Bifidobacterium longum subsp. longum across the human lifespan.</title>
        <authorList>
            <person name="Odamaki T."/>
            <person name="Bottacini F."/>
            <person name="Kato K."/>
            <person name="Mitsuyama E."/>
            <person name="Yoshida K."/>
            <person name="Horigome A."/>
            <person name="Xiao J.Z."/>
            <person name="van Sinderen D."/>
        </authorList>
    </citation>
    <scope>NUCLEOTIDE SEQUENCE [LARGE SCALE GENOMIC DNA]</scope>
    <source>
        <strain evidence="2 5">MCC10004</strain>
        <strain evidence="3 4">MCC10119</strain>
    </source>
</reference>
<evidence type="ECO:0000313" key="2">
    <source>
        <dbReference type="EMBL" id="TCD78529.1"/>
    </source>
</evidence>
<organism evidence="2 5">
    <name type="scientific">Bifidobacterium longum subsp. longum</name>
    <dbReference type="NCBI Taxonomy" id="1679"/>
    <lineage>
        <taxon>Bacteria</taxon>
        <taxon>Bacillati</taxon>
        <taxon>Actinomycetota</taxon>
        <taxon>Actinomycetes</taxon>
        <taxon>Bifidobacteriales</taxon>
        <taxon>Bifidobacteriaceae</taxon>
        <taxon>Bifidobacterium</taxon>
    </lineage>
</organism>
<evidence type="ECO:0000313" key="4">
    <source>
        <dbReference type="Proteomes" id="UP000292729"/>
    </source>
</evidence>
<evidence type="ECO:0000313" key="3">
    <source>
        <dbReference type="EMBL" id="TCF67412.1"/>
    </source>
</evidence>
<reference evidence="2" key="2">
    <citation type="submission" date="2019-02" db="EMBL/GenBank/DDBJ databases">
        <authorList>
            <person name="Odamaki T."/>
        </authorList>
    </citation>
    <scope>NUCLEOTIDE SEQUENCE</scope>
    <source>
        <strain evidence="2">MCC10004</strain>
        <strain evidence="3">MCC10119</strain>
    </source>
</reference>
<gene>
    <name evidence="2" type="ORF">MCC10004_0721</name>
    <name evidence="3" type="ORF">MCC10119_2089</name>
</gene>
<name>A0A4R0SJ35_BIFLL</name>
<dbReference type="EMBL" id="SHTI01000037">
    <property type="protein sequence ID" value="TCF67412.1"/>
    <property type="molecule type" value="Genomic_DNA"/>
</dbReference>
<protein>
    <submittedName>
        <fullName evidence="2">Uncharacterized protein</fullName>
    </submittedName>
</protein>
<dbReference type="Proteomes" id="UP000293475">
    <property type="component" value="Unassembled WGS sequence"/>
</dbReference>
<evidence type="ECO:0000313" key="5">
    <source>
        <dbReference type="Proteomes" id="UP000293475"/>
    </source>
</evidence>
<dbReference type="RefSeq" id="WP_008783556.1">
    <property type="nucleotide sequence ID" value="NZ_JAGGDB010000007.1"/>
</dbReference>
<feature type="region of interest" description="Disordered" evidence="1">
    <location>
        <begin position="1"/>
        <end position="22"/>
    </location>
</feature>
<comment type="caution">
    <text evidence="2">The sequence shown here is derived from an EMBL/GenBank/DDBJ whole genome shotgun (WGS) entry which is preliminary data.</text>
</comment>
<evidence type="ECO:0000256" key="1">
    <source>
        <dbReference type="SAM" id="MobiDB-lite"/>
    </source>
</evidence>
<dbReference type="Proteomes" id="UP000292729">
    <property type="component" value="Unassembled WGS sequence"/>
</dbReference>
<accession>A0A4R0SJ35</accession>
<proteinExistence type="predicted"/>
<dbReference type="AlphaFoldDB" id="A0A4R0SJ35"/>